<gene>
    <name evidence="1" type="ordered locus">NSE_0576</name>
</gene>
<reference evidence="1 2" key="1">
    <citation type="journal article" date="2006" name="PLoS Genet.">
        <title>Comparative genomics of emerging human ehrlichiosis agents.</title>
        <authorList>
            <person name="Dunning Hotopp J.C."/>
            <person name="Lin M."/>
            <person name="Madupu R."/>
            <person name="Crabtree J."/>
            <person name="Angiuoli S.V."/>
            <person name="Eisen J.A."/>
            <person name="Seshadri R."/>
            <person name="Ren Q."/>
            <person name="Wu M."/>
            <person name="Utterback T.R."/>
            <person name="Smith S."/>
            <person name="Lewis M."/>
            <person name="Khouri H."/>
            <person name="Zhang C."/>
            <person name="Niu H."/>
            <person name="Lin Q."/>
            <person name="Ohashi N."/>
            <person name="Zhi N."/>
            <person name="Nelson W."/>
            <person name="Brinkac L.M."/>
            <person name="Dodson R.J."/>
            <person name="Rosovitz M.J."/>
            <person name="Sundaram J."/>
            <person name="Daugherty S.C."/>
            <person name="Davidsen T."/>
            <person name="Durkin A.S."/>
            <person name="Gwinn M."/>
            <person name="Haft D.H."/>
            <person name="Selengut J.D."/>
            <person name="Sullivan S.A."/>
            <person name="Zafar N."/>
            <person name="Zhou L."/>
            <person name="Benahmed F."/>
            <person name="Forberger H."/>
            <person name="Halpin R."/>
            <person name="Mulligan S."/>
            <person name="Robinson J."/>
            <person name="White O."/>
            <person name="Rikihisa Y."/>
            <person name="Tettelin H."/>
        </authorList>
    </citation>
    <scope>NUCLEOTIDE SEQUENCE [LARGE SCALE GENOMIC DNA]</scope>
    <source>
        <strain evidence="2">ATCC VR-367 / Miyayama</strain>
    </source>
</reference>
<dbReference type="AlphaFoldDB" id="Q2GDI9"/>
<accession>Q2GDI9</accession>
<dbReference type="HOGENOM" id="CLU_2753747_0_0_5"/>
<name>Q2GDI9_EHRS3</name>
<dbReference type="KEGG" id="nse:NSE_0576"/>
<keyword evidence="2" id="KW-1185">Reference proteome</keyword>
<dbReference type="EMBL" id="CP000237">
    <property type="protein sequence ID" value="ABD45934.1"/>
    <property type="molecule type" value="Genomic_DNA"/>
</dbReference>
<evidence type="ECO:0000313" key="1">
    <source>
        <dbReference type="EMBL" id="ABD45934.1"/>
    </source>
</evidence>
<protein>
    <submittedName>
        <fullName evidence="1">Uncharacterized protein</fullName>
    </submittedName>
</protein>
<sequence>MRREEELLPLRFVNVVHPHYVRALQCVLFSLQIRLGNWVSLIWTSPKKNTEYAIPTCRTKANITSYPIRIFFSGQPC</sequence>
<dbReference type="Proteomes" id="UP000001942">
    <property type="component" value="Chromosome"/>
</dbReference>
<evidence type="ECO:0000313" key="2">
    <source>
        <dbReference type="Proteomes" id="UP000001942"/>
    </source>
</evidence>
<proteinExistence type="predicted"/>
<organism evidence="1 2">
    <name type="scientific">Ehrlichia sennetsu (strain ATCC VR-367 / Miyayama)</name>
    <name type="common">Neorickettsia sennetsu</name>
    <dbReference type="NCBI Taxonomy" id="222891"/>
    <lineage>
        <taxon>Bacteria</taxon>
        <taxon>Pseudomonadati</taxon>
        <taxon>Pseudomonadota</taxon>
        <taxon>Alphaproteobacteria</taxon>
        <taxon>Rickettsiales</taxon>
        <taxon>Anaplasmataceae</taxon>
        <taxon>Ehrlichia</taxon>
    </lineage>
</organism>